<sequence>MQSTRTFSDKIFLFLKGLAMGAANKVPGVSGGVVAFVAGFYEEFIYSLQKFNFKSFKLLLNARFKSFFQYINAKFLGILILGMVVSYFSISKLLDFLIESYELYVWSTFFGMIVGSIYYIGKDFRIRSLRTIVFIIFGVVAGLSISFLKPATENDHLLFVFFCGIISVSGMTLPGLSGSFILILLGNYVLLLVDSVNALYDTLADIVKLDFSFTQDPKRTRLLQVLGSFTAGSFFGLITLSHLLNYVLKYYKKITFSIIIGFITGSLGVVWPWKEKIFKTDQLGNTILDTSGNPILDNYSRFWPELTQLSTWVGFSFIILGILIVLGLAWYGNRKKIKLTHDNIRTFRKKY</sequence>
<keyword evidence="1" id="KW-1133">Transmembrane helix</keyword>
<dbReference type="EMBL" id="APLF01000004">
    <property type="protein sequence ID" value="EMY81717.1"/>
    <property type="molecule type" value="Genomic_DNA"/>
</dbReference>
<keyword evidence="1" id="KW-0472">Membrane</keyword>
<organism evidence="2 3">
    <name type="scientific">Psychroflexus gondwanensis ACAM 44</name>
    <dbReference type="NCBI Taxonomy" id="1189619"/>
    <lineage>
        <taxon>Bacteria</taxon>
        <taxon>Pseudomonadati</taxon>
        <taxon>Bacteroidota</taxon>
        <taxon>Flavobacteriia</taxon>
        <taxon>Flavobacteriales</taxon>
        <taxon>Flavobacteriaceae</taxon>
        <taxon>Psychroflexus</taxon>
    </lineage>
</organism>
<dbReference type="InterPro" id="IPR007163">
    <property type="entry name" value="VCA0040-like"/>
</dbReference>
<feature type="transmembrane region" description="Helical" evidence="1">
    <location>
        <begin position="254"/>
        <end position="273"/>
    </location>
</feature>
<reference evidence="2 3" key="1">
    <citation type="journal article" date="2014" name="Genome Biol. Evol.">
        <title>Extensive gene acquisition in the extremely psychrophilic bacterial species Psychroflexus torquis and the link to sea-ice ecosystem specialism.</title>
        <authorList>
            <person name="Feng S."/>
            <person name="Powell S.M."/>
            <person name="Wilson R."/>
            <person name="Bowman J.P."/>
        </authorList>
    </citation>
    <scope>NUCLEOTIDE SEQUENCE [LARGE SCALE GENOMIC DNA]</scope>
    <source>
        <strain evidence="2 3">ACAM 44</strain>
    </source>
</reference>
<feature type="transmembrane region" description="Helical" evidence="1">
    <location>
        <begin position="26"/>
        <end position="46"/>
    </location>
</feature>
<dbReference type="AlphaFoldDB" id="N1WWZ0"/>
<feature type="transmembrane region" description="Helical" evidence="1">
    <location>
        <begin position="132"/>
        <end position="150"/>
    </location>
</feature>
<accession>N1WWZ0</accession>
<evidence type="ECO:0000313" key="3">
    <source>
        <dbReference type="Proteomes" id="UP000012317"/>
    </source>
</evidence>
<feature type="transmembrane region" description="Helical" evidence="1">
    <location>
        <begin position="222"/>
        <end position="247"/>
    </location>
</feature>
<dbReference type="eggNOG" id="COG2035">
    <property type="taxonomic scope" value="Bacteria"/>
</dbReference>
<dbReference type="RefSeq" id="WP_003437041.1">
    <property type="nucleotide sequence ID" value="NZ_APLF01000004.1"/>
</dbReference>
<keyword evidence="1" id="KW-0812">Transmembrane</keyword>
<evidence type="ECO:0000313" key="2">
    <source>
        <dbReference type="EMBL" id="EMY81717.1"/>
    </source>
</evidence>
<dbReference type="Proteomes" id="UP000012317">
    <property type="component" value="Unassembled WGS sequence"/>
</dbReference>
<feature type="transmembrane region" description="Helical" evidence="1">
    <location>
        <begin position="156"/>
        <end position="173"/>
    </location>
</feature>
<dbReference type="PANTHER" id="PTHR37308:SF1">
    <property type="entry name" value="POLYPRENYL-PHOSPHATE TRANSPORTER"/>
    <property type="match status" value="1"/>
</dbReference>
<dbReference type="PATRIC" id="fig|1189619.4.peg.877"/>
<feature type="transmembrane region" description="Helical" evidence="1">
    <location>
        <begin position="103"/>
        <end position="120"/>
    </location>
</feature>
<evidence type="ECO:0008006" key="4">
    <source>
        <dbReference type="Google" id="ProtNLM"/>
    </source>
</evidence>
<dbReference type="STRING" id="1189619.pgond44_04215"/>
<evidence type="ECO:0000256" key="1">
    <source>
        <dbReference type="SAM" id="Phobius"/>
    </source>
</evidence>
<feature type="transmembrane region" description="Helical" evidence="1">
    <location>
        <begin position="309"/>
        <end position="331"/>
    </location>
</feature>
<feature type="transmembrane region" description="Helical" evidence="1">
    <location>
        <begin position="67"/>
        <end position="91"/>
    </location>
</feature>
<comment type="caution">
    <text evidence="2">The sequence shown here is derived from an EMBL/GenBank/DDBJ whole genome shotgun (WGS) entry which is preliminary data.</text>
</comment>
<proteinExistence type="predicted"/>
<dbReference type="Pfam" id="PF04018">
    <property type="entry name" value="VCA0040-like"/>
    <property type="match status" value="1"/>
</dbReference>
<name>N1WWZ0_9FLAO</name>
<protein>
    <recommendedName>
        <fullName evidence="4">DUF368 domain-containing protein</fullName>
    </recommendedName>
</protein>
<gene>
    <name evidence="2" type="ORF">pgond44_04215</name>
</gene>
<dbReference type="PANTHER" id="PTHR37308">
    <property type="entry name" value="INTEGRAL MEMBRANE PROTEIN"/>
    <property type="match status" value="1"/>
</dbReference>
<keyword evidence="3" id="KW-1185">Reference proteome</keyword>